<dbReference type="AlphaFoldDB" id="C4ZIE6"/>
<dbReference type="Proteomes" id="UP000002186">
    <property type="component" value="Chromosome"/>
</dbReference>
<name>C4ZIE6_THASP</name>
<dbReference type="KEGG" id="tmz:Tmz1t_0038"/>
<organism evidence="2 3">
    <name type="scientific">Thauera aminoaromatica</name>
    <dbReference type="NCBI Taxonomy" id="164330"/>
    <lineage>
        <taxon>Bacteria</taxon>
        <taxon>Pseudomonadati</taxon>
        <taxon>Pseudomonadota</taxon>
        <taxon>Betaproteobacteria</taxon>
        <taxon>Rhodocyclales</taxon>
        <taxon>Zoogloeaceae</taxon>
        <taxon>Thauera</taxon>
    </lineage>
</organism>
<protein>
    <recommendedName>
        <fullName evidence="1">CD-NTase-associated protein 12/Pycsar effector protein TIR domain-containing protein</fullName>
    </recommendedName>
</protein>
<dbReference type="RefSeq" id="WP_012584195.1">
    <property type="nucleotide sequence ID" value="NC_011662.2"/>
</dbReference>
<keyword evidence="3" id="KW-1185">Reference proteome</keyword>
<evidence type="ECO:0000313" key="3">
    <source>
        <dbReference type="Proteomes" id="UP000002186"/>
    </source>
</evidence>
<feature type="domain" description="CD-NTase-associated protein 12/Pycsar effector protein TIR" evidence="1">
    <location>
        <begin position="167"/>
        <end position="283"/>
    </location>
</feature>
<reference evidence="3" key="1">
    <citation type="submission" date="2009-05" db="EMBL/GenBank/DDBJ databases">
        <title>Complete sequence of chromosome of Thauera sp. MZ1T.</title>
        <authorList>
            <consortium name="US DOE Joint Genome Institute"/>
            <person name="Lucas S."/>
            <person name="Copeland A."/>
            <person name="Lapidus A."/>
            <person name="Glavina del Rio T."/>
            <person name="Dalin E."/>
            <person name="Tice H."/>
            <person name="Bruce D."/>
            <person name="Goodwin L."/>
            <person name="Pitluck S."/>
            <person name="Sims D."/>
            <person name="Brettin T."/>
            <person name="Detter J.C."/>
            <person name="Han C."/>
            <person name="Larimer F."/>
            <person name="Land M."/>
            <person name="Hauser L."/>
            <person name="Kyrpides N."/>
            <person name="Mikhailova N."/>
            <person name="Sayler G.S."/>
        </authorList>
    </citation>
    <scope>NUCLEOTIDE SEQUENCE [LARGE SCALE GENOMIC DNA]</scope>
    <source>
        <strain evidence="3">MZ1T</strain>
    </source>
</reference>
<dbReference type="Gene3D" id="3.40.50.10140">
    <property type="entry name" value="Toll/interleukin-1 receptor homology (TIR) domain"/>
    <property type="match status" value="1"/>
</dbReference>
<proteinExistence type="predicted"/>
<reference evidence="2 3" key="2">
    <citation type="journal article" date="2012" name="Stand. Genomic Sci.">
        <title>Complete genome sequence of Thauera aminoaromatica strain MZ1T.</title>
        <authorList>
            <person name="Jiang K."/>
            <person name="Sanseverino J."/>
            <person name="Chauhan A."/>
            <person name="Lucas S."/>
            <person name="Copeland A."/>
            <person name="Lapidus A."/>
            <person name="Del Rio T.G."/>
            <person name="Dalin E."/>
            <person name="Tice H."/>
            <person name="Bruce D."/>
            <person name="Goodwin L."/>
            <person name="Pitluck S."/>
            <person name="Sims D."/>
            <person name="Brettin T."/>
            <person name="Detter J.C."/>
            <person name="Han C."/>
            <person name="Chang Y.J."/>
            <person name="Larimer F."/>
            <person name="Land M."/>
            <person name="Hauser L."/>
            <person name="Kyrpides N.C."/>
            <person name="Mikhailova N."/>
            <person name="Moser S."/>
            <person name="Jegier P."/>
            <person name="Close D."/>
            <person name="Debruyn J.M."/>
            <person name="Wang Y."/>
            <person name="Layton A.C."/>
            <person name="Allen M.S."/>
            <person name="Sayler G.S."/>
        </authorList>
    </citation>
    <scope>NUCLEOTIDE SEQUENCE [LARGE SCALE GENOMIC DNA]</scope>
    <source>
        <strain evidence="2 3">MZ1T</strain>
    </source>
</reference>
<gene>
    <name evidence="2" type="ordered locus">Tmz1t_0038</name>
</gene>
<evidence type="ECO:0000259" key="1">
    <source>
        <dbReference type="Pfam" id="PF10137"/>
    </source>
</evidence>
<dbReference type="GO" id="GO:0050135">
    <property type="term" value="F:NADP+ nucleosidase activity"/>
    <property type="evidence" value="ECO:0007669"/>
    <property type="project" value="InterPro"/>
</dbReference>
<dbReference type="Pfam" id="PF10137">
    <property type="entry name" value="CAP12-PCTIR_TIR"/>
    <property type="match status" value="1"/>
</dbReference>
<dbReference type="InterPro" id="IPR035897">
    <property type="entry name" value="Toll_tir_struct_dom_sf"/>
</dbReference>
<accession>C4ZIE6</accession>
<dbReference type="HOGENOM" id="CLU_918077_0_0_4"/>
<sequence>MSVTRRIYVSLPADPWLPPNLNALKWGIVDEIAKLGFTPEIFTNPRGQSGLASAKAWNPRDADEIARRCVGAAVLGMPRWRFRDGDGQDVLLPTEFNHYEGALTRTLGLPTLVLVQRDVLRRVVFDGSFGGYVGQFPADAGVGWLHTDEFLVPFKYWTDQLRERRDIFLGYCSSSASTAAQIKRYLASQNASVLDWQSDFIPGRTIIDQIEEAASRSIAGIFLFTKDDDLANPSEAHQSVPRDNVVFEAGYFSGLKGKRNVLIVREAGSKMPADLGGDIYAALMDRNDIAPIERTLAAFIGAI</sequence>
<dbReference type="SUPFAM" id="SSF52200">
    <property type="entry name" value="Toll/Interleukin receptor TIR domain"/>
    <property type="match status" value="1"/>
</dbReference>
<dbReference type="InterPro" id="IPR019302">
    <property type="entry name" value="CAP12/PCTIR_TIR_dom"/>
</dbReference>
<dbReference type="EMBL" id="CP001281">
    <property type="protein sequence ID" value="ACK52840.1"/>
    <property type="molecule type" value="Genomic_DNA"/>
</dbReference>
<dbReference type="eggNOG" id="COG4271">
    <property type="taxonomic scope" value="Bacteria"/>
</dbReference>
<dbReference type="STRING" id="85643.Tmz1t_0038"/>
<evidence type="ECO:0000313" key="2">
    <source>
        <dbReference type="EMBL" id="ACK52840.1"/>
    </source>
</evidence>